<feature type="domain" description="Sulfatase N-terminal" evidence="3">
    <location>
        <begin position="1"/>
        <end position="142"/>
    </location>
</feature>
<evidence type="ECO:0000259" key="3">
    <source>
        <dbReference type="Pfam" id="PF00884"/>
    </source>
</evidence>
<dbReference type="GO" id="GO:0004065">
    <property type="term" value="F:arylsulfatase activity"/>
    <property type="evidence" value="ECO:0007669"/>
    <property type="project" value="TreeGrafter"/>
</dbReference>
<dbReference type="Pfam" id="PF00884">
    <property type="entry name" value="Sulfatase"/>
    <property type="match status" value="1"/>
</dbReference>
<gene>
    <name evidence="4" type="ORF">OXD698_LOCUS49391</name>
</gene>
<dbReference type="InterPro" id="IPR017850">
    <property type="entry name" value="Alkaline_phosphatase_core_sf"/>
</dbReference>
<protein>
    <recommendedName>
        <fullName evidence="3">Sulfatase N-terminal domain-containing protein</fullName>
    </recommendedName>
</protein>
<dbReference type="PANTHER" id="PTHR42693:SF33">
    <property type="entry name" value="ARYLSULFATASE"/>
    <property type="match status" value="1"/>
</dbReference>
<sequence>KKPFFLYMAYIKVHTALFTLPENVGRSRHGAYGDNIEELDWSVGQILQALKSLNIENDTLVLFSSDNGPFLERGIEAGFCGRARTIDGKLSEPLRGAKGQTWECGVRVPVMVRWPGHIISGQIIESVSSLLDFYPTLLKLWNVSSLIDRPLDGVSLWSQLKLINQTLLSSSLFNVEKERDTLFHYCGSTVTAVRHGKYKAHYWTPQLDE</sequence>
<dbReference type="PANTHER" id="PTHR42693">
    <property type="entry name" value="ARYLSULFATASE FAMILY MEMBER"/>
    <property type="match status" value="1"/>
</dbReference>
<organism evidence="4 5">
    <name type="scientific">Adineta steineri</name>
    <dbReference type="NCBI Taxonomy" id="433720"/>
    <lineage>
        <taxon>Eukaryota</taxon>
        <taxon>Metazoa</taxon>
        <taxon>Spiralia</taxon>
        <taxon>Gnathifera</taxon>
        <taxon>Rotifera</taxon>
        <taxon>Eurotatoria</taxon>
        <taxon>Bdelloidea</taxon>
        <taxon>Adinetida</taxon>
        <taxon>Adinetidae</taxon>
        <taxon>Adineta</taxon>
    </lineage>
</organism>
<dbReference type="Gene3D" id="3.40.720.10">
    <property type="entry name" value="Alkaline Phosphatase, subunit A"/>
    <property type="match status" value="1"/>
</dbReference>
<dbReference type="EMBL" id="CAJOAZ010022097">
    <property type="protein sequence ID" value="CAF4362549.1"/>
    <property type="molecule type" value="Genomic_DNA"/>
</dbReference>
<reference evidence="4" key="1">
    <citation type="submission" date="2021-02" db="EMBL/GenBank/DDBJ databases">
        <authorList>
            <person name="Nowell W R."/>
        </authorList>
    </citation>
    <scope>NUCLEOTIDE SEQUENCE</scope>
</reference>
<evidence type="ECO:0000256" key="1">
    <source>
        <dbReference type="ARBA" id="ARBA00001913"/>
    </source>
</evidence>
<feature type="non-terminal residue" evidence="4">
    <location>
        <position position="209"/>
    </location>
</feature>
<accession>A0A820LSU9</accession>
<proteinExistence type="inferred from homology"/>
<evidence type="ECO:0000256" key="2">
    <source>
        <dbReference type="ARBA" id="ARBA00008779"/>
    </source>
</evidence>
<dbReference type="Proteomes" id="UP000663844">
    <property type="component" value="Unassembled WGS sequence"/>
</dbReference>
<dbReference type="InterPro" id="IPR050738">
    <property type="entry name" value="Sulfatase"/>
</dbReference>
<dbReference type="SUPFAM" id="SSF53649">
    <property type="entry name" value="Alkaline phosphatase-like"/>
    <property type="match status" value="1"/>
</dbReference>
<dbReference type="AlphaFoldDB" id="A0A820LSU9"/>
<dbReference type="Gene3D" id="3.30.1120.10">
    <property type="match status" value="1"/>
</dbReference>
<dbReference type="Pfam" id="PF14707">
    <property type="entry name" value="Sulfatase_C"/>
    <property type="match status" value="1"/>
</dbReference>
<dbReference type="InterPro" id="IPR000917">
    <property type="entry name" value="Sulfatase_N"/>
</dbReference>
<feature type="non-terminal residue" evidence="4">
    <location>
        <position position="1"/>
    </location>
</feature>
<evidence type="ECO:0000313" key="5">
    <source>
        <dbReference type="Proteomes" id="UP000663844"/>
    </source>
</evidence>
<comment type="cofactor">
    <cofactor evidence="1">
        <name>Ca(2+)</name>
        <dbReference type="ChEBI" id="CHEBI:29108"/>
    </cofactor>
</comment>
<comment type="caution">
    <text evidence="4">The sequence shown here is derived from an EMBL/GenBank/DDBJ whole genome shotgun (WGS) entry which is preliminary data.</text>
</comment>
<evidence type="ECO:0000313" key="4">
    <source>
        <dbReference type="EMBL" id="CAF4362549.1"/>
    </source>
</evidence>
<comment type="similarity">
    <text evidence="2">Belongs to the sulfatase family.</text>
</comment>
<name>A0A820LSU9_9BILA</name>